<organism evidence="2 3">
    <name type="scientific">Paxillus rubicundulus Ve08.2h10</name>
    <dbReference type="NCBI Taxonomy" id="930991"/>
    <lineage>
        <taxon>Eukaryota</taxon>
        <taxon>Fungi</taxon>
        <taxon>Dikarya</taxon>
        <taxon>Basidiomycota</taxon>
        <taxon>Agaricomycotina</taxon>
        <taxon>Agaricomycetes</taxon>
        <taxon>Agaricomycetidae</taxon>
        <taxon>Boletales</taxon>
        <taxon>Paxilineae</taxon>
        <taxon>Paxillaceae</taxon>
        <taxon>Paxillus</taxon>
    </lineage>
</organism>
<protein>
    <submittedName>
        <fullName evidence="2">Uncharacterized protein</fullName>
    </submittedName>
</protein>
<sequence length="188" mass="21254">MLNANGTLKDASEITFYESETDEQPISLVTKNKSKQNSSCAQITQDSDSKVPQPKDDTVELDDNCENEDDDPEVEYQEIQEERGMDAKARLPDTFKHWTHLTPHSPPSLPFPFHHPTPFAVHPNECFQHCGLPSTGLTHIPHPYSISTDPFHPLINPLHPQTNETNMFSTVDRLRPPQLASLIPLPFH</sequence>
<dbReference type="EMBL" id="KN828875">
    <property type="protein sequence ID" value="KIK74426.1"/>
    <property type="molecule type" value="Genomic_DNA"/>
</dbReference>
<evidence type="ECO:0000313" key="3">
    <source>
        <dbReference type="Proteomes" id="UP000054538"/>
    </source>
</evidence>
<evidence type="ECO:0000256" key="1">
    <source>
        <dbReference type="SAM" id="MobiDB-lite"/>
    </source>
</evidence>
<dbReference type="InParanoid" id="A0A0D0CTT9"/>
<name>A0A0D0CTT9_9AGAM</name>
<feature type="compositionally biased region" description="Basic and acidic residues" evidence="1">
    <location>
        <begin position="47"/>
        <end position="58"/>
    </location>
</feature>
<accession>A0A0D0CTT9</accession>
<proteinExistence type="predicted"/>
<feature type="compositionally biased region" description="Polar residues" evidence="1">
    <location>
        <begin position="27"/>
        <end position="46"/>
    </location>
</feature>
<feature type="compositionally biased region" description="Acidic residues" evidence="1">
    <location>
        <begin position="59"/>
        <end position="71"/>
    </location>
</feature>
<feature type="region of interest" description="Disordered" evidence="1">
    <location>
        <begin position="1"/>
        <end position="71"/>
    </location>
</feature>
<dbReference type="HOGENOM" id="CLU_1441487_0_0_1"/>
<reference evidence="2 3" key="1">
    <citation type="submission" date="2014-04" db="EMBL/GenBank/DDBJ databases">
        <authorList>
            <consortium name="DOE Joint Genome Institute"/>
            <person name="Kuo A."/>
            <person name="Kohler A."/>
            <person name="Jargeat P."/>
            <person name="Nagy L.G."/>
            <person name="Floudas D."/>
            <person name="Copeland A."/>
            <person name="Barry K.W."/>
            <person name="Cichocki N."/>
            <person name="Veneault-Fourrey C."/>
            <person name="LaButti K."/>
            <person name="Lindquist E.A."/>
            <person name="Lipzen A."/>
            <person name="Lundell T."/>
            <person name="Morin E."/>
            <person name="Murat C."/>
            <person name="Sun H."/>
            <person name="Tunlid A."/>
            <person name="Henrissat B."/>
            <person name="Grigoriev I.V."/>
            <person name="Hibbett D.S."/>
            <person name="Martin F."/>
            <person name="Nordberg H.P."/>
            <person name="Cantor M.N."/>
            <person name="Hua S.X."/>
        </authorList>
    </citation>
    <scope>NUCLEOTIDE SEQUENCE [LARGE SCALE GENOMIC DNA]</scope>
    <source>
        <strain evidence="2 3">Ve08.2h10</strain>
    </source>
</reference>
<keyword evidence="3" id="KW-1185">Reference proteome</keyword>
<dbReference type="Proteomes" id="UP000054538">
    <property type="component" value="Unassembled WGS sequence"/>
</dbReference>
<evidence type="ECO:0000313" key="2">
    <source>
        <dbReference type="EMBL" id="KIK74426.1"/>
    </source>
</evidence>
<gene>
    <name evidence="2" type="ORF">PAXRUDRAFT_19885</name>
</gene>
<reference evidence="3" key="2">
    <citation type="submission" date="2015-01" db="EMBL/GenBank/DDBJ databases">
        <title>Evolutionary Origins and Diversification of the Mycorrhizal Mutualists.</title>
        <authorList>
            <consortium name="DOE Joint Genome Institute"/>
            <consortium name="Mycorrhizal Genomics Consortium"/>
            <person name="Kohler A."/>
            <person name="Kuo A."/>
            <person name="Nagy L.G."/>
            <person name="Floudas D."/>
            <person name="Copeland A."/>
            <person name="Barry K.W."/>
            <person name="Cichocki N."/>
            <person name="Veneault-Fourrey C."/>
            <person name="LaButti K."/>
            <person name="Lindquist E.A."/>
            <person name="Lipzen A."/>
            <person name="Lundell T."/>
            <person name="Morin E."/>
            <person name="Murat C."/>
            <person name="Riley R."/>
            <person name="Ohm R."/>
            <person name="Sun H."/>
            <person name="Tunlid A."/>
            <person name="Henrissat B."/>
            <person name="Grigoriev I.V."/>
            <person name="Hibbett D.S."/>
            <person name="Martin F."/>
        </authorList>
    </citation>
    <scope>NUCLEOTIDE SEQUENCE [LARGE SCALE GENOMIC DNA]</scope>
    <source>
        <strain evidence="3">Ve08.2h10</strain>
    </source>
</reference>
<dbReference type="AlphaFoldDB" id="A0A0D0CTT9"/>